<evidence type="ECO:0000313" key="1">
    <source>
        <dbReference type="EMBL" id="KAE9395942.1"/>
    </source>
</evidence>
<reference evidence="1" key="1">
    <citation type="journal article" date="2019" name="Environ. Microbiol.">
        <title>Fungal ecological strategies reflected in gene transcription - a case study of two litter decomposers.</title>
        <authorList>
            <person name="Barbi F."/>
            <person name="Kohler A."/>
            <person name="Barry K."/>
            <person name="Baskaran P."/>
            <person name="Daum C."/>
            <person name="Fauchery L."/>
            <person name="Ihrmark K."/>
            <person name="Kuo A."/>
            <person name="LaButti K."/>
            <person name="Lipzen A."/>
            <person name="Morin E."/>
            <person name="Grigoriev I.V."/>
            <person name="Henrissat B."/>
            <person name="Lindahl B."/>
            <person name="Martin F."/>
        </authorList>
    </citation>
    <scope>NUCLEOTIDE SEQUENCE</scope>
    <source>
        <strain evidence="1">JB14</strain>
    </source>
</reference>
<accession>A0A6A4HCB6</accession>
<dbReference type="AlphaFoldDB" id="A0A6A4HCB6"/>
<dbReference type="PANTHER" id="PTHR47332">
    <property type="entry name" value="SET DOMAIN-CONTAINING PROTEIN 5"/>
    <property type="match status" value="1"/>
</dbReference>
<dbReference type="SUPFAM" id="SSF82199">
    <property type="entry name" value="SET domain"/>
    <property type="match status" value="1"/>
</dbReference>
<name>A0A6A4HCB6_9AGAR</name>
<keyword evidence="2" id="KW-1185">Reference proteome</keyword>
<evidence type="ECO:0000313" key="2">
    <source>
        <dbReference type="Proteomes" id="UP000799118"/>
    </source>
</evidence>
<dbReference type="PANTHER" id="PTHR47332:SF4">
    <property type="entry name" value="SET DOMAIN-CONTAINING PROTEIN 5"/>
    <property type="match status" value="1"/>
</dbReference>
<protein>
    <recommendedName>
        <fullName evidence="3">SET domain-containing protein</fullName>
    </recommendedName>
</protein>
<proteinExistence type="predicted"/>
<sequence>MKRGFLKTRRGKEILSIDTLRARVNANKDGKDVSTIVHHLLPLNPGTEEDEQLWKASQFTEDAPSDKLDYEPHELVCTTQPAQLNSATRETNPDGWSECLVSGLMKQTILKTPSFPQPLSHPDRIRHRVSSGTSNKPLPGLYATETLELGDLVLSERPVLVVPAMVRTGVIFHDHLTPQQMNEIAMAQWNKTLKVAFSRLSKEDQEAFWKLRDVFQKNGKKKMYGVVRTNGFRVQGLDDPGLENNYGHIADCRPNVERCWDMASFSMQLRAMRKITRDEELTVSFIDQLQPYATRKVELEKFDIVCSCPSCKKPKLGDKRRAQFEQGTVRAAEIVDWVKDISLSDDHLIKRALVQISLLEADGLENSPYYEENLLAIMIVYITLGDAVKAERWGRKLGTWKMCRYGPQAAEEYKSPERYTKHELWKVRVDANNSYRATVMAINEKKKQG</sequence>
<dbReference type="Gene3D" id="2.170.270.10">
    <property type="entry name" value="SET domain"/>
    <property type="match status" value="1"/>
</dbReference>
<gene>
    <name evidence="1" type="ORF">BT96DRAFT_997217</name>
</gene>
<dbReference type="OrthoDB" id="5945798at2759"/>
<dbReference type="InterPro" id="IPR046341">
    <property type="entry name" value="SET_dom_sf"/>
</dbReference>
<evidence type="ECO:0008006" key="3">
    <source>
        <dbReference type="Google" id="ProtNLM"/>
    </source>
</evidence>
<dbReference type="Proteomes" id="UP000799118">
    <property type="component" value="Unassembled WGS sequence"/>
</dbReference>
<dbReference type="EMBL" id="ML769522">
    <property type="protein sequence ID" value="KAE9395942.1"/>
    <property type="molecule type" value="Genomic_DNA"/>
</dbReference>
<dbReference type="InterPro" id="IPR053185">
    <property type="entry name" value="SET_domain_protein"/>
</dbReference>
<organism evidence="1 2">
    <name type="scientific">Gymnopus androsaceus JB14</name>
    <dbReference type="NCBI Taxonomy" id="1447944"/>
    <lineage>
        <taxon>Eukaryota</taxon>
        <taxon>Fungi</taxon>
        <taxon>Dikarya</taxon>
        <taxon>Basidiomycota</taxon>
        <taxon>Agaricomycotina</taxon>
        <taxon>Agaricomycetes</taxon>
        <taxon>Agaricomycetidae</taxon>
        <taxon>Agaricales</taxon>
        <taxon>Marasmiineae</taxon>
        <taxon>Omphalotaceae</taxon>
        <taxon>Gymnopus</taxon>
    </lineage>
</organism>